<organism evidence="2 3">
    <name type="scientific">Prorocentrum cordatum</name>
    <dbReference type="NCBI Taxonomy" id="2364126"/>
    <lineage>
        <taxon>Eukaryota</taxon>
        <taxon>Sar</taxon>
        <taxon>Alveolata</taxon>
        <taxon>Dinophyceae</taxon>
        <taxon>Prorocentrales</taxon>
        <taxon>Prorocentraceae</taxon>
        <taxon>Prorocentrum</taxon>
    </lineage>
</organism>
<evidence type="ECO:0000313" key="2">
    <source>
        <dbReference type="EMBL" id="CAK0906890.1"/>
    </source>
</evidence>
<dbReference type="EMBL" id="CAUYUJ010021763">
    <property type="protein sequence ID" value="CAK0906890.1"/>
    <property type="molecule type" value="Genomic_DNA"/>
</dbReference>
<feature type="compositionally biased region" description="Low complexity" evidence="1">
    <location>
        <begin position="67"/>
        <end position="80"/>
    </location>
</feature>
<feature type="region of interest" description="Disordered" evidence="1">
    <location>
        <begin position="1"/>
        <end position="118"/>
    </location>
</feature>
<keyword evidence="3" id="KW-1185">Reference proteome</keyword>
<proteinExistence type="predicted"/>
<reference evidence="2" key="1">
    <citation type="submission" date="2023-10" db="EMBL/GenBank/DDBJ databases">
        <authorList>
            <person name="Chen Y."/>
            <person name="Shah S."/>
            <person name="Dougan E. K."/>
            <person name="Thang M."/>
            <person name="Chan C."/>
        </authorList>
    </citation>
    <scope>NUCLEOTIDE SEQUENCE [LARGE SCALE GENOMIC DNA]</scope>
</reference>
<comment type="caution">
    <text evidence="2">The sequence shown here is derived from an EMBL/GenBank/DDBJ whole genome shotgun (WGS) entry which is preliminary data.</text>
</comment>
<name>A0ABN9Y8E0_9DINO</name>
<accession>A0ABN9Y8E0</accession>
<feature type="non-terminal residue" evidence="2">
    <location>
        <position position="1"/>
    </location>
</feature>
<dbReference type="Proteomes" id="UP001189429">
    <property type="component" value="Unassembled WGS sequence"/>
</dbReference>
<evidence type="ECO:0000313" key="3">
    <source>
        <dbReference type="Proteomes" id="UP001189429"/>
    </source>
</evidence>
<evidence type="ECO:0000256" key="1">
    <source>
        <dbReference type="SAM" id="MobiDB-lite"/>
    </source>
</evidence>
<feature type="non-terminal residue" evidence="2">
    <location>
        <position position="149"/>
    </location>
</feature>
<feature type="compositionally biased region" description="Gly residues" evidence="1">
    <location>
        <begin position="13"/>
        <end position="30"/>
    </location>
</feature>
<sequence length="149" mass="14781">PPAGPPRGRSRGEAGGGGGHDAAAAGGPGRPGKDQRRRGEESRAHRLELLPGGAEALAAHETDDRPGAAAGCAVATPVAGDRLRRPAGRAEGGRGARRGAARGVTAPLGGSVGKASGCAQTAPREILRTPRLASAPPPPLPFLLLLLLL</sequence>
<feature type="compositionally biased region" description="Basic and acidic residues" evidence="1">
    <location>
        <begin position="31"/>
        <end position="48"/>
    </location>
</feature>
<protein>
    <submittedName>
        <fullName evidence="2">Uncharacterized protein</fullName>
    </submittedName>
</protein>
<gene>
    <name evidence="2" type="ORF">PCOR1329_LOCUS82068</name>
</gene>